<keyword evidence="5" id="KW-1185">Reference proteome</keyword>
<dbReference type="Pfam" id="PF00072">
    <property type="entry name" value="Response_reg"/>
    <property type="match status" value="1"/>
</dbReference>
<evidence type="ECO:0000256" key="1">
    <source>
        <dbReference type="PROSITE-ProRule" id="PRU00169"/>
    </source>
</evidence>
<dbReference type="PROSITE" id="PS50930">
    <property type="entry name" value="HTH_LYTTR"/>
    <property type="match status" value="1"/>
</dbReference>
<dbReference type="InterPro" id="IPR001789">
    <property type="entry name" value="Sig_transdc_resp-reg_receiver"/>
</dbReference>
<dbReference type="Pfam" id="PF04397">
    <property type="entry name" value="LytTR"/>
    <property type="match status" value="1"/>
</dbReference>
<dbReference type="SUPFAM" id="SSF52172">
    <property type="entry name" value="CheY-like"/>
    <property type="match status" value="1"/>
</dbReference>
<dbReference type="RefSeq" id="WP_169529502.1">
    <property type="nucleotide sequence ID" value="NZ_JABBGH010000001.1"/>
</dbReference>
<dbReference type="Gene3D" id="3.40.50.2300">
    <property type="match status" value="1"/>
</dbReference>
<feature type="modified residue" description="4-aspartylphosphate" evidence="1">
    <location>
        <position position="54"/>
    </location>
</feature>
<dbReference type="EMBL" id="JABBGH010000001">
    <property type="protein sequence ID" value="NML64187.1"/>
    <property type="molecule type" value="Genomic_DNA"/>
</dbReference>
<evidence type="ECO:0000313" key="4">
    <source>
        <dbReference type="EMBL" id="NML64187.1"/>
    </source>
</evidence>
<dbReference type="SMART" id="SM00850">
    <property type="entry name" value="LytTR"/>
    <property type="match status" value="1"/>
</dbReference>
<dbReference type="Proteomes" id="UP000559626">
    <property type="component" value="Unassembled WGS sequence"/>
</dbReference>
<reference evidence="4 5" key="1">
    <citation type="submission" date="2020-04" db="EMBL/GenBank/DDBJ databases">
        <title>Hymenobacter polaris sp. nov., isolated from Arctic soil.</title>
        <authorList>
            <person name="Dahal R.H."/>
        </authorList>
    </citation>
    <scope>NUCLEOTIDE SEQUENCE [LARGE SCALE GENOMIC DNA]</scope>
    <source>
        <strain evidence="4 5">RP-2-7</strain>
    </source>
</reference>
<dbReference type="GO" id="GO:0003677">
    <property type="term" value="F:DNA binding"/>
    <property type="evidence" value="ECO:0007669"/>
    <property type="project" value="InterPro"/>
</dbReference>
<dbReference type="AlphaFoldDB" id="A0A7Y0ABM0"/>
<organism evidence="4 5">
    <name type="scientific">Hymenobacter polaris</name>
    <dbReference type="NCBI Taxonomy" id="2682546"/>
    <lineage>
        <taxon>Bacteria</taxon>
        <taxon>Pseudomonadati</taxon>
        <taxon>Bacteroidota</taxon>
        <taxon>Cytophagia</taxon>
        <taxon>Cytophagales</taxon>
        <taxon>Hymenobacteraceae</taxon>
        <taxon>Hymenobacter</taxon>
    </lineage>
</organism>
<dbReference type="GO" id="GO:0000156">
    <property type="term" value="F:phosphorelay response regulator activity"/>
    <property type="evidence" value="ECO:0007669"/>
    <property type="project" value="InterPro"/>
</dbReference>
<gene>
    <name evidence="4" type="ORF">HHL22_03115</name>
</gene>
<dbReference type="PANTHER" id="PTHR37299:SF1">
    <property type="entry name" value="STAGE 0 SPORULATION PROTEIN A HOMOLOG"/>
    <property type="match status" value="1"/>
</dbReference>
<dbReference type="PROSITE" id="PS50110">
    <property type="entry name" value="RESPONSE_REGULATORY"/>
    <property type="match status" value="1"/>
</dbReference>
<dbReference type="Gene3D" id="2.40.50.1020">
    <property type="entry name" value="LytTr DNA-binding domain"/>
    <property type="match status" value="1"/>
</dbReference>
<sequence>MINCLIVEDEPIARRGLLEHIEQIDFLNPVAECKNAIEAGKLLHGHQVDLIFLDIQMPRMSGIDFLKGLPNPPAIILTTAFSEYALTGYDLNVLDYLLKPIHFERFFKAVLKAQFYLNSLAKSVSEDGKPYFFIKSSHKIEKIVTAEVIYIEAMANYVIIHTTSRKHVAYISFKSIEALLPSKQFMKIHKSFIVALCAVQSIDNNKITLINQTLPIGNSYKFAVMNRIEHDLYKR</sequence>
<protein>
    <submittedName>
        <fullName evidence="4">Response regulator transcription factor</fullName>
    </submittedName>
</protein>
<evidence type="ECO:0000259" key="3">
    <source>
        <dbReference type="PROSITE" id="PS50930"/>
    </source>
</evidence>
<evidence type="ECO:0000313" key="5">
    <source>
        <dbReference type="Proteomes" id="UP000559626"/>
    </source>
</evidence>
<accession>A0A7Y0ABM0</accession>
<name>A0A7Y0ABM0_9BACT</name>
<dbReference type="PANTHER" id="PTHR37299">
    <property type="entry name" value="TRANSCRIPTIONAL REGULATOR-RELATED"/>
    <property type="match status" value="1"/>
</dbReference>
<comment type="caution">
    <text evidence="4">The sequence shown here is derived from an EMBL/GenBank/DDBJ whole genome shotgun (WGS) entry which is preliminary data.</text>
</comment>
<keyword evidence="1" id="KW-0597">Phosphoprotein</keyword>
<feature type="domain" description="HTH LytTR-type" evidence="3">
    <location>
        <begin position="132"/>
        <end position="230"/>
    </location>
</feature>
<proteinExistence type="predicted"/>
<dbReference type="InterPro" id="IPR046947">
    <property type="entry name" value="LytR-like"/>
</dbReference>
<dbReference type="InterPro" id="IPR007492">
    <property type="entry name" value="LytTR_DNA-bd_dom"/>
</dbReference>
<dbReference type="InterPro" id="IPR011006">
    <property type="entry name" value="CheY-like_superfamily"/>
</dbReference>
<evidence type="ECO:0000259" key="2">
    <source>
        <dbReference type="PROSITE" id="PS50110"/>
    </source>
</evidence>
<dbReference type="SMART" id="SM00448">
    <property type="entry name" value="REC"/>
    <property type="match status" value="1"/>
</dbReference>
<feature type="domain" description="Response regulatory" evidence="2">
    <location>
        <begin position="3"/>
        <end position="114"/>
    </location>
</feature>